<comment type="caution">
    <text evidence="1">The sequence shown here is derived from an EMBL/GenBank/DDBJ whole genome shotgun (WGS) entry which is preliminary data.</text>
</comment>
<dbReference type="InterPro" id="IPR032466">
    <property type="entry name" value="Metal_Hydrolase"/>
</dbReference>
<dbReference type="Pfam" id="PF01026">
    <property type="entry name" value="TatD_DNase"/>
    <property type="match status" value="1"/>
</dbReference>
<dbReference type="Gene3D" id="3.20.20.140">
    <property type="entry name" value="Metal-dependent hydrolases"/>
    <property type="match status" value="1"/>
</dbReference>
<dbReference type="EMBL" id="MLJW01001110">
    <property type="protein sequence ID" value="OIQ80098.1"/>
    <property type="molecule type" value="Genomic_DNA"/>
</dbReference>
<name>A0A1J5QA84_9ZZZZ</name>
<dbReference type="AlphaFoldDB" id="A0A1J5QA84"/>
<gene>
    <name evidence="1" type="primary">tatD</name>
    <name evidence="1" type="ORF">GALL_381620</name>
</gene>
<protein>
    <submittedName>
        <fullName evidence="1">Tat-linked quality control protein TatD</fullName>
    </submittedName>
</protein>
<accession>A0A1J5QA84</accession>
<sequence>MTFDRALNILRLAAQVPDTVPVLETDAPDIPPVWLYQPRSVRPDVPKTPNSPAELPRIAQTLAELRGWTLEQTAEQTTANALRALPRLEQALDCKAPPISG</sequence>
<dbReference type="GO" id="GO:0016788">
    <property type="term" value="F:hydrolase activity, acting on ester bonds"/>
    <property type="evidence" value="ECO:0007669"/>
    <property type="project" value="InterPro"/>
</dbReference>
<proteinExistence type="predicted"/>
<dbReference type="InterPro" id="IPR001130">
    <property type="entry name" value="TatD-like"/>
</dbReference>
<organism evidence="1">
    <name type="scientific">mine drainage metagenome</name>
    <dbReference type="NCBI Taxonomy" id="410659"/>
    <lineage>
        <taxon>unclassified sequences</taxon>
        <taxon>metagenomes</taxon>
        <taxon>ecological metagenomes</taxon>
    </lineage>
</organism>
<dbReference type="SUPFAM" id="SSF51556">
    <property type="entry name" value="Metallo-dependent hydrolases"/>
    <property type="match status" value="1"/>
</dbReference>
<evidence type="ECO:0000313" key="1">
    <source>
        <dbReference type="EMBL" id="OIQ80098.1"/>
    </source>
</evidence>
<reference evidence="1" key="1">
    <citation type="submission" date="2016-10" db="EMBL/GenBank/DDBJ databases">
        <title>Sequence of Gallionella enrichment culture.</title>
        <authorList>
            <person name="Poehlein A."/>
            <person name="Muehling M."/>
            <person name="Daniel R."/>
        </authorList>
    </citation>
    <scope>NUCLEOTIDE SEQUENCE</scope>
</reference>